<dbReference type="InterPro" id="IPR036280">
    <property type="entry name" value="Multihaem_cyt_sf"/>
</dbReference>
<dbReference type="Proteomes" id="UP000194153">
    <property type="component" value="Unassembled WGS sequence"/>
</dbReference>
<reference evidence="3" key="2">
    <citation type="submission" date="2017-05" db="EMBL/GenBank/DDBJ databases">
        <title>Draft genome sequence of Geobacter pelophilus, a iron(III)-reducing bacteria.</title>
        <authorList>
            <person name="Aoyagi T."/>
            <person name="Koike H."/>
            <person name="Morita T."/>
            <person name="Sato Y."/>
            <person name="Habe H."/>
            <person name="Hori T."/>
        </authorList>
    </citation>
    <scope>NUCLEOTIDE SEQUENCE [LARGE SCALE GENOMIC DNA]</scope>
    <source>
        <strain evidence="3">Drf2</strain>
    </source>
</reference>
<name>A0ABQ0MJH5_9BACT</name>
<dbReference type="Gene3D" id="3.90.10.10">
    <property type="entry name" value="Cytochrome C3"/>
    <property type="match status" value="2"/>
</dbReference>
<evidence type="ECO:0000259" key="1">
    <source>
        <dbReference type="Pfam" id="PF14522"/>
    </source>
</evidence>
<feature type="domain" description="Cytochrome c7-like" evidence="1">
    <location>
        <begin position="50"/>
        <end position="127"/>
    </location>
</feature>
<dbReference type="RefSeq" id="WP_085813514.1">
    <property type="nucleotide sequence ID" value="NZ_BDQG01000001.1"/>
</dbReference>
<dbReference type="EMBL" id="BDQG01000001">
    <property type="protein sequence ID" value="GAW67235.1"/>
    <property type="molecule type" value="Genomic_DNA"/>
</dbReference>
<dbReference type="NCBIfam" id="TIGR04257">
    <property type="entry name" value="nanowire_3heme"/>
    <property type="match status" value="2"/>
</dbReference>
<comment type="caution">
    <text evidence="2">The sequence shown here is derived from an EMBL/GenBank/DDBJ whole genome shotgun (WGS) entry which is preliminary data.</text>
</comment>
<keyword evidence="3" id="KW-1185">Reference proteome</keyword>
<feature type="domain" description="Cytochrome c7-like" evidence="1">
    <location>
        <begin position="201"/>
        <end position="260"/>
    </location>
</feature>
<dbReference type="InterPro" id="IPR026352">
    <property type="entry name" value="Nanowire_3heme"/>
</dbReference>
<organism evidence="2 3">
    <name type="scientific">Geoanaerobacter pelophilus</name>
    <dbReference type="NCBI Taxonomy" id="60036"/>
    <lineage>
        <taxon>Bacteria</taxon>
        <taxon>Pseudomonadati</taxon>
        <taxon>Thermodesulfobacteriota</taxon>
        <taxon>Desulfuromonadia</taxon>
        <taxon>Geobacterales</taxon>
        <taxon>Geobacteraceae</taxon>
        <taxon>Geoanaerobacter</taxon>
    </lineage>
</organism>
<dbReference type="SUPFAM" id="SSF48695">
    <property type="entry name" value="Multiheme cytochromes"/>
    <property type="match status" value="2"/>
</dbReference>
<dbReference type="PANTHER" id="PTHR39425">
    <property type="entry name" value="LIPOPROTEIN CYTOCHROME C"/>
    <property type="match status" value="1"/>
</dbReference>
<dbReference type="InterPro" id="IPR029467">
    <property type="entry name" value="Cyt_c7-like"/>
</dbReference>
<dbReference type="PANTHER" id="PTHR39425:SF1">
    <property type="entry name" value="CYTOCHROME C7-LIKE DOMAIN-CONTAINING PROTEIN"/>
    <property type="match status" value="1"/>
</dbReference>
<sequence>MKRIFLVCLILFCGAGALWGAGTKKKKPLPQDFGSVVINNYSQQAGMPPVVFDHWVHRKNYTCRLCHVDIGFGMTANSTQVRATDNAKGYFCGVCHNGSSTFNKGKIFESCATSYTREDYKRCVKCHAVERNPAKEEAFFRFQEKMPRETFGNGINWEKAEESGELTLTDKLDGVSAKKSSMKVQKDFSLKSKVDGMPDIIFSHAKHTVWNGCEVCHPDIFVGIKKGATKYSMIELFDGKYCGVCHDKVAFPQSDCKRCHAKPVGA</sequence>
<accession>A0ABQ0MJH5</accession>
<gene>
    <name evidence="2" type="ORF">GPEL0_01r2952</name>
</gene>
<dbReference type="Pfam" id="PF14522">
    <property type="entry name" value="Cytochrome_C7"/>
    <property type="match status" value="2"/>
</dbReference>
<protein>
    <submittedName>
        <fullName evidence="2">Class III cytochrome C</fullName>
    </submittedName>
</protein>
<reference evidence="2 3" key="1">
    <citation type="submission" date="2017-04" db="EMBL/GenBank/DDBJ databases">
        <authorList>
            <consortium name="Geobacter pelophilus Genome Sequencing"/>
            <person name="Aoyagi T."/>
            <person name="Koike H."/>
            <person name="Hori T."/>
        </authorList>
    </citation>
    <scope>NUCLEOTIDE SEQUENCE [LARGE SCALE GENOMIC DNA]</scope>
    <source>
        <strain evidence="2 3">Drf2</strain>
    </source>
</reference>
<evidence type="ECO:0000313" key="3">
    <source>
        <dbReference type="Proteomes" id="UP000194153"/>
    </source>
</evidence>
<proteinExistence type="predicted"/>
<evidence type="ECO:0000313" key="2">
    <source>
        <dbReference type="EMBL" id="GAW67235.1"/>
    </source>
</evidence>